<dbReference type="Proteomes" id="UP000324832">
    <property type="component" value="Unassembled WGS sequence"/>
</dbReference>
<dbReference type="InterPro" id="IPR007129">
    <property type="entry name" value="Ubiqinol_cyt_c_chaperone_CPB3"/>
</dbReference>
<dbReference type="Pfam" id="PF03981">
    <property type="entry name" value="Ubiq_cyt_C_chap"/>
    <property type="match status" value="1"/>
</dbReference>
<evidence type="ECO:0000313" key="4">
    <source>
        <dbReference type="Proteomes" id="UP000324832"/>
    </source>
</evidence>
<dbReference type="PANTHER" id="PTHR12184:SF1">
    <property type="entry name" value="UBIQUINOL-CYTOCHROME-C REDUCTASE COMPLEX ASSEMBLY FACTOR 1"/>
    <property type="match status" value="1"/>
</dbReference>
<dbReference type="InterPro" id="IPR021150">
    <property type="entry name" value="Ubiq_cyt_c_chap"/>
</dbReference>
<feature type="domain" description="Ubiquinol-cytochrome c chaperone" evidence="2">
    <location>
        <begin position="93"/>
        <end position="197"/>
    </location>
</feature>
<keyword evidence="4" id="KW-1185">Reference proteome</keyword>
<dbReference type="PANTHER" id="PTHR12184">
    <property type="entry name" value="UBIQUINOL-CYTOCHROME C REDUCTASE COMPLEX ASSEMBLY FACTOR 1 FAMILY MEMBER"/>
    <property type="match status" value="1"/>
</dbReference>
<proteinExistence type="inferred from homology"/>
<dbReference type="GO" id="GO:0005739">
    <property type="term" value="C:mitochondrion"/>
    <property type="evidence" value="ECO:0007669"/>
    <property type="project" value="TreeGrafter"/>
</dbReference>
<organism evidence="3 4">
    <name type="scientific">Leptidea sinapis</name>
    <dbReference type="NCBI Taxonomy" id="189913"/>
    <lineage>
        <taxon>Eukaryota</taxon>
        <taxon>Metazoa</taxon>
        <taxon>Ecdysozoa</taxon>
        <taxon>Arthropoda</taxon>
        <taxon>Hexapoda</taxon>
        <taxon>Insecta</taxon>
        <taxon>Pterygota</taxon>
        <taxon>Neoptera</taxon>
        <taxon>Endopterygota</taxon>
        <taxon>Lepidoptera</taxon>
        <taxon>Glossata</taxon>
        <taxon>Ditrysia</taxon>
        <taxon>Papilionoidea</taxon>
        <taxon>Pieridae</taxon>
        <taxon>Dismorphiinae</taxon>
        <taxon>Leptidea</taxon>
    </lineage>
</organism>
<comment type="similarity">
    <text evidence="1">Belongs to the CBP3 family.</text>
</comment>
<protein>
    <recommendedName>
        <fullName evidence="2">Ubiquinol-cytochrome c chaperone domain-containing protein</fullName>
    </recommendedName>
</protein>
<sequence length="213" mass="24588">MYRGRIFSQVYQHARRLPSLNINSLKIDAVEKASFLISHRQQGTIAVEESYVKRFMKAVGLMDQERARLKLTGFFIYECVPVKVLYEEWFEVLELPDTFASWFIVTELHVWLLLVRYMAEDVITTGGKNKIHKGDGHFVRNCIIEALWADVGNRIKFLEGANPTIARKQVTELSEQFQAALVGYDEGIDDDKVLAAADLKWKPQLNWLSIQDH</sequence>
<evidence type="ECO:0000256" key="1">
    <source>
        <dbReference type="ARBA" id="ARBA00006407"/>
    </source>
</evidence>
<gene>
    <name evidence="3" type="ORF">LSINAPIS_LOCUS11996</name>
</gene>
<name>A0A5E4QU08_9NEOP</name>
<accession>A0A5E4QU08</accession>
<evidence type="ECO:0000313" key="3">
    <source>
        <dbReference type="EMBL" id="VVD01620.1"/>
    </source>
</evidence>
<dbReference type="GO" id="GO:0034551">
    <property type="term" value="P:mitochondrial respiratory chain complex III assembly"/>
    <property type="evidence" value="ECO:0007669"/>
    <property type="project" value="TreeGrafter"/>
</dbReference>
<dbReference type="AlphaFoldDB" id="A0A5E4QU08"/>
<evidence type="ECO:0000259" key="2">
    <source>
        <dbReference type="Pfam" id="PF03981"/>
    </source>
</evidence>
<reference evidence="3 4" key="1">
    <citation type="submission" date="2017-07" db="EMBL/GenBank/DDBJ databases">
        <authorList>
            <person name="Talla V."/>
            <person name="Backstrom N."/>
        </authorList>
    </citation>
    <scope>NUCLEOTIDE SEQUENCE [LARGE SCALE GENOMIC DNA]</scope>
</reference>
<dbReference type="EMBL" id="FZQP02005444">
    <property type="protein sequence ID" value="VVD01620.1"/>
    <property type="molecule type" value="Genomic_DNA"/>
</dbReference>